<dbReference type="EMBL" id="LT670847">
    <property type="protein sequence ID" value="SHM14180.1"/>
    <property type="molecule type" value="Genomic_DNA"/>
</dbReference>
<dbReference type="Gene3D" id="3.60.21.10">
    <property type="match status" value="1"/>
</dbReference>
<dbReference type="Pfam" id="PF13439">
    <property type="entry name" value="Glyco_transf_4"/>
    <property type="match status" value="1"/>
</dbReference>
<dbReference type="AlphaFoldDB" id="A0A1M7GD20"/>
<organism evidence="4 5">
    <name type="scientific">Vreelandella subglaciescola</name>
    <dbReference type="NCBI Taxonomy" id="29571"/>
    <lineage>
        <taxon>Bacteria</taxon>
        <taxon>Pseudomonadati</taxon>
        <taxon>Pseudomonadota</taxon>
        <taxon>Gammaproteobacteria</taxon>
        <taxon>Oceanospirillales</taxon>
        <taxon>Halomonadaceae</taxon>
        <taxon>Vreelandella</taxon>
    </lineage>
</organism>
<keyword evidence="1" id="KW-0472">Membrane</keyword>
<dbReference type="PANTHER" id="PTHR45947">
    <property type="entry name" value="SULFOQUINOVOSYL TRANSFERASE SQD2"/>
    <property type="match status" value="1"/>
</dbReference>
<dbReference type="GO" id="GO:0016757">
    <property type="term" value="F:glycosyltransferase activity"/>
    <property type="evidence" value="ECO:0007669"/>
    <property type="project" value="InterPro"/>
</dbReference>
<feature type="transmembrane region" description="Helical" evidence="1">
    <location>
        <begin position="6"/>
        <end position="24"/>
    </location>
</feature>
<protein>
    <submittedName>
        <fullName evidence="4">Glycosyltransferase involved in cell wall bisynthesis</fullName>
    </submittedName>
</protein>
<dbReference type="InterPro" id="IPR028098">
    <property type="entry name" value="Glyco_trans_4-like_N"/>
</dbReference>
<dbReference type="Pfam" id="PF00534">
    <property type="entry name" value="Glycos_transf_1"/>
    <property type="match status" value="1"/>
</dbReference>
<dbReference type="Gene3D" id="3.40.50.2000">
    <property type="entry name" value="Glycogen Phosphorylase B"/>
    <property type="match status" value="2"/>
</dbReference>
<evidence type="ECO:0000259" key="3">
    <source>
        <dbReference type="Pfam" id="PF13439"/>
    </source>
</evidence>
<feature type="domain" description="Glycosyltransferase subfamily 4-like N-terminal" evidence="3">
    <location>
        <begin position="365"/>
        <end position="538"/>
    </location>
</feature>
<dbReference type="SUPFAM" id="SSF56300">
    <property type="entry name" value="Metallo-dependent phosphatases"/>
    <property type="match status" value="1"/>
</dbReference>
<name>A0A1M7GD20_9GAMM</name>
<dbReference type="InterPro" id="IPR001296">
    <property type="entry name" value="Glyco_trans_1"/>
</dbReference>
<evidence type="ECO:0000313" key="4">
    <source>
        <dbReference type="EMBL" id="SHM14180.1"/>
    </source>
</evidence>
<evidence type="ECO:0000256" key="1">
    <source>
        <dbReference type="SAM" id="Phobius"/>
    </source>
</evidence>
<keyword evidence="1" id="KW-1133">Transmembrane helix</keyword>
<proteinExistence type="predicted"/>
<dbReference type="STRING" id="29571.SAMN05878437_1445"/>
<dbReference type="InterPro" id="IPR050194">
    <property type="entry name" value="Glycosyltransferase_grp1"/>
</dbReference>
<evidence type="ECO:0000313" key="5">
    <source>
        <dbReference type="Proteomes" id="UP000190911"/>
    </source>
</evidence>
<keyword evidence="5" id="KW-1185">Reference proteome</keyword>
<feature type="domain" description="Glycosyl transferase family 1" evidence="2">
    <location>
        <begin position="559"/>
        <end position="716"/>
    </location>
</feature>
<keyword evidence="1" id="KW-0812">Transmembrane</keyword>
<dbReference type="InParanoid" id="A0A1M7GD20"/>
<sequence>MHRQRLIPWIFYLTLTLITALLGYKIYLNFFEQDFAANHAVQVKKIETLLEQKQHYRFAVLGNINNSVGIFERKIIPLLNKGDYDFVISAGNAVSSGGEDKYRALFGTLSHLEIPYLLTFGQQEESRIGGFRFYDHFGPYHFSFAAGDTRFTFLDSTGTTDYGWQLRWLDEILRSSTAGNHFMFSAYPLYPVDYSGLLRLGLDDDYLFPDDSRRAFTQLIERAGVKAVFSAELALFDRQTHGATDYVVTGGAGGLVLNRGRSRYHFVTVDVDGNNVTIAEQPLDIGQHPFWRTAESLWFFVYSLFYVGYLNFILLVAIFIAIAIWLYRKIFTEPHYYPDFDIDPDADDGTPLRTAMFTNNYLPFIGGVPISIERLKRGLTARGHPVMVVAPRYGRDDNQPRTPDEDDVLRLRSLLPLGKHQEFRLANIFSWRLVSRVRDFAPHIIHVHHPFWIGRAGQLIGRLLGVPVVYTYHTRLEHYAHYVPLPGPLFRNFISHALVKRFANGCDTIIVPTSSVEEYLRMIGVKKPIFVQPTGIEYARFAHRDEAAVEALKMHYRLSGKRVLVSISRLSREKNIDFMLDGLRLLHDSGEHDAHLLLIGEGHDRRRLEARIDALALSENVTLVGAVAPADIPLYCHLAELFVFASRSETQGMVVLEAMAAGLPVVVIRSSGIEDIVTQGNNGYKTAPDVQAWSRAVATLLGDDDKRRRMGRQAAEFAAGHCIERFAHSVLRAYRYALAAKRKT</sequence>
<evidence type="ECO:0000259" key="2">
    <source>
        <dbReference type="Pfam" id="PF00534"/>
    </source>
</evidence>
<dbReference type="SUPFAM" id="SSF53756">
    <property type="entry name" value="UDP-Glycosyltransferase/glycogen phosphorylase"/>
    <property type="match status" value="1"/>
</dbReference>
<dbReference type="Proteomes" id="UP000190911">
    <property type="component" value="Chromosome I"/>
</dbReference>
<gene>
    <name evidence="4" type="ORF">SAMN05878437_1445</name>
</gene>
<feature type="transmembrane region" description="Helical" evidence="1">
    <location>
        <begin position="297"/>
        <end position="327"/>
    </location>
</feature>
<dbReference type="PANTHER" id="PTHR45947:SF3">
    <property type="entry name" value="SULFOQUINOVOSYL TRANSFERASE SQD2"/>
    <property type="match status" value="1"/>
</dbReference>
<dbReference type="InterPro" id="IPR029052">
    <property type="entry name" value="Metallo-depent_PP-like"/>
</dbReference>
<reference evidence="4 5" key="1">
    <citation type="submission" date="2016-11" db="EMBL/GenBank/DDBJ databases">
        <authorList>
            <person name="Jaros S."/>
            <person name="Januszkiewicz K."/>
            <person name="Wedrychowicz H."/>
        </authorList>
    </citation>
    <scope>NUCLEOTIDE SEQUENCE [LARGE SCALE GENOMIC DNA]</scope>
    <source>
        <strain evidence="4 5">ACAM 12</strain>
    </source>
</reference>
<keyword evidence="4" id="KW-0808">Transferase</keyword>
<accession>A0A1M7GD20</accession>